<feature type="non-terminal residue" evidence="8">
    <location>
        <position position="425"/>
    </location>
</feature>
<protein>
    <submittedName>
        <fullName evidence="8">Cytochrome P450</fullName>
    </submittedName>
</protein>
<dbReference type="PANTHER" id="PTHR24304">
    <property type="entry name" value="CYTOCHROME P450 FAMILY 7"/>
    <property type="match status" value="1"/>
</dbReference>
<comment type="cofactor">
    <cofactor evidence="1 6">
        <name>heme</name>
        <dbReference type="ChEBI" id="CHEBI:30413"/>
    </cofactor>
</comment>
<organism evidence="8 9">
    <name type="scientific">Trematosphaeria pertusa</name>
    <dbReference type="NCBI Taxonomy" id="390896"/>
    <lineage>
        <taxon>Eukaryota</taxon>
        <taxon>Fungi</taxon>
        <taxon>Dikarya</taxon>
        <taxon>Ascomycota</taxon>
        <taxon>Pezizomycotina</taxon>
        <taxon>Dothideomycetes</taxon>
        <taxon>Pleosporomycetidae</taxon>
        <taxon>Pleosporales</taxon>
        <taxon>Massarineae</taxon>
        <taxon>Trematosphaeriaceae</taxon>
        <taxon>Trematosphaeria</taxon>
    </lineage>
</organism>
<evidence type="ECO:0000256" key="6">
    <source>
        <dbReference type="PIRSR" id="PIRSR602403-1"/>
    </source>
</evidence>
<keyword evidence="9" id="KW-1185">Reference proteome</keyword>
<dbReference type="GO" id="GO:0008395">
    <property type="term" value="F:steroid hydroxylase activity"/>
    <property type="evidence" value="ECO:0007669"/>
    <property type="project" value="TreeGrafter"/>
</dbReference>
<dbReference type="GO" id="GO:0016705">
    <property type="term" value="F:oxidoreductase activity, acting on paired donors, with incorporation or reduction of molecular oxygen"/>
    <property type="evidence" value="ECO:0007669"/>
    <property type="project" value="InterPro"/>
</dbReference>
<name>A0A6A6ISK1_9PLEO</name>
<comment type="similarity">
    <text evidence="2 7">Belongs to the cytochrome P450 family.</text>
</comment>
<dbReference type="AlphaFoldDB" id="A0A6A6ISK1"/>
<dbReference type="PRINTS" id="PR00465">
    <property type="entry name" value="EP450IV"/>
</dbReference>
<dbReference type="GeneID" id="54576233"/>
<dbReference type="Proteomes" id="UP000800094">
    <property type="component" value="Unassembled WGS sequence"/>
</dbReference>
<accession>A0A6A6ISK1</accession>
<dbReference type="InterPro" id="IPR001128">
    <property type="entry name" value="Cyt_P450"/>
</dbReference>
<gene>
    <name evidence="8" type="ORF">BU26DRAFT_409157</name>
</gene>
<dbReference type="PROSITE" id="PS00086">
    <property type="entry name" value="CYTOCHROME_P450"/>
    <property type="match status" value="1"/>
</dbReference>
<keyword evidence="7" id="KW-0503">Monooxygenase</keyword>
<sequence>GHTLSFIRNSEALLTYGRRLYGNTRKMFAIQVGRITFYILNDPRHVATFYRETETLPFDHFLAKTITGFGISSEGVKKIFATSLSEGRKSIVWKAHDLQVHQTRGENLATLDAAIYSFLQRVIHFDTTHKVGFARFGKKRQASWSLKTWTTETIIHVLQDVYFGDELARIEPDMPHILAEFDNVSHQAWYGYPLFLTPTRNRLDRHIKSCLKRYFELPQEQRRSTASFTQSLENECRAIGLENEDLLSLMLFMYWGISTNTSKTAFWFFSHIIFRPDLADTIRNETAAAFRDDGSVDTECLVSKCPVFHSIWLETLRLSAASTAVRYIMEDTKVGNTVLPKGNALMYSARQLHLENNAFGNDHNEFDPFRFYNRPALKHISSFRPFGGGQTLCPGRHLAKHMLFTFVAITLRRYDLTLAFPQQIP</sequence>
<dbReference type="CDD" id="cd11040">
    <property type="entry name" value="CYP7_CYP8-like"/>
    <property type="match status" value="1"/>
</dbReference>
<proteinExistence type="inferred from homology"/>
<dbReference type="PANTHER" id="PTHR24304:SF2">
    <property type="entry name" value="24-HYDROXYCHOLESTEROL 7-ALPHA-HYDROXYLASE"/>
    <property type="match status" value="1"/>
</dbReference>
<dbReference type="InterPro" id="IPR050529">
    <property type="entry name" value="CYP450_sterol_14alpha_dmase"/>
</dbReference>
<dbReference type="GO" id="GO:0020037">
    <property type="term" value="F:heme binding"/>
    <property type="evidence" value="ECO:0007669"/>
    <property type="project" value="InterPro"/>
</dbReference>
<dbReference type="SUPFAM" id="SSF48264">
    <property type="entry name" value="Cytochrome P450"/>
    <property type="match status" value="1"/>
</dbReference>
<keyword evidence="7" id="KW-0560">Oxidoreductase</keyword>
<feature type="binding site" description="axial binding residue" evidence="6">
    <location>
        <position position="393"/>
    </location>
    <ligand>
        <name>heme</name>
        <dbReference type="ChEBI" id="CHEBI:30413"/>
    </ligand>
    <ligandPart>
        <name>Fe</name>
        <dbReference type="ChEBI" id="CHEBI:18248"/>
    </ligandPart>
</feature>
<evidence type="ECO:0000256" key="3">
    <source>
        <dbReference type="ARBA" id="ARBA00022617"/>
    </source>
</evidence>
<evidence type="ECO:0000256" key="5">
    <source>
        <dbReference type="ARBA" id="ARBA00023004"/>
    </source>
</evidence>
<evidence type="ECO:0000313" key="9">
    <source>
        <dbReference type="Proteomes" id="UP000800094"/>
    </source>
</evidence>
<feature type="non-terminal residue" evidence="8">
    <location>
        <position position="1"/>
    </location>
</feature>
<dbReference type="InterPro" id="IPR002403">
    <property type="entry name" value="Cyt_P450_E_grp-IV"/>
</dbReference>
<dbReference type="Pfam" id="PF00067">
    <property type="entry name" value="p450"/>
    <property type="match status" value="1"/>
</dbReference>
<dbReference type="InterPro" id="IPR017972">
    <property type="entry name" value="Cyt_P450_CS"/>
</dbReference>
<reference evidence="8" key="1">
    <citation type="journal article" date="2020" name="Stud. Mycol.">
        <title>101 Dothideomycetes genomes: a test case for predicting lifestyles and emergence of pathogens.</title>
        <authorList>
            <person name="Haridas S."/>
            <person name="Albert R."/>
            <person name="Binder M."/>
            <person name="Bloem J."/>
            <person name="Labutti K."/>
            <person name="Salamov A."/>
            <person name="Andreopoulos B."/>
            <person name="Baker S."/>
            <person name="Barry K."/>
            <person name="Bills G."/>
            <person name="Bluhm B."/>
            <person name="Cannon C."/>
            <person name="Castanera R."/>
            <person name="Culley D."/>
            <person name="Daum C."/>
            <person name="Ezra D."/>
            <person name="Gonzalez J."/>
            <person name="Henrissat B."/>
            <person name="Kuo A."/>
            <person name="Liang C."/>
            <person name="Lipzen A."/>
            <person name="Lutzoni F."/>
            <person name="Magnuson J."/>
            <person name="Mondo S."/>
            <person name="Nolan M."/>
            <person name="Ohm R."/>
            <person name="Pangilinan J."/>
            <person name="Park H.-J."/>
            <person name="Ramirez L."/>
            <person name="Alfaro M."/>
            <person name="Sun H."/>
            <person name="Tritt A."/>
            <person name="Yoshinaga Y."/>
            <person name="Zwiers L.-H."/>
            <person name="Turgeon B."/>
            <person name="Goodwin S."/>
            <person name="Spatafora J."/>
            <person name="Crous P."/>
            <person name="Grigoriev I."/>
        </authorList>
    </citation>
    <scope>NUCLEOTIDE SEQUENCE</scope>
    <source>
        <strain evidence="8">CBS 122368</strain>
    </source>
</reference>
<evidence type="ECO:0000256" key="4">
    <source>
        <dbReference type="ARBA" id="ARBA00022723"/>
    </source>
</evidence>
<dbReference type="RefSeq" id="XP_033688539.1">
    <property type="nucleotide sequence ID" value="XM_033822903.1"/>
</dbReference>
<dbReference type="InterPro" id="IPR036396">
    <property type="entry name" value="Cyt_P450_sf"/>
</dbReference>
<dbReference type="GO" id="GO:0005506">
    <property type="term" value="F:iron ion binding"/>
    <property type="evidence" value="ECO:0007669"/>
    <property type="project" value="InterPro"/>
</dbReference>
<evidence type="ECO:0000256" key="1">
    <source>
        <dbReference type="ARBA" id="ARBA00001971"/>
    </source>
</evidence>
<keyword evidence="3 6" id="KW-0349">Heme</keyword>
<keyword evidence="4 6" id="KW-0479">Metal-binding</keyword>
<evidence type="ECO:0000256" key="7">
    <source>
        <dbReference type="RuleBase" id="RU000461"/>
    </source>
</evidence>
<dbReference type="OrthoDB" id="1470350at2759"/>
<evidence type="ECO:0000313" key="8">
    <source>
        <dbReference type="EMBL" id="KAF2253535.1"/>
    </source>
</evidence>
<evidence type="ECO:0000256" key="2">
    <source>
        <dbReference type="ARBA" id="ARBA00010617"/>
    </source>
</evidence>
<dbReference type="EMBL" id="ML987191">
    <property type="protein sequence ID" value="KAF2253535.1"/>
    <property type="molecule type" value="Genomic_DNA"/>
</dbReference>
<dbReference type="Gene3D" id="1.10.630.10">
    <property type="entry name" value="Cytochrome P450"/>
    <property type="match status" value="1"/>
</dbReference>
<keyword evidence="5 6" id="KW-0408">Iron</keyword>